<evidence type="ECO:0000313" key="2">
    <source>
        <dbReference type="Proteomes" id="UP000292052"/>
    </source>
</evidence>
<dbReference type="OrthoDB" id="6749075at2759"/>
<dbReference type="Proteomes" id="UP000292052">
    <property type="component" value="Unassembled WGS sequence"/>
</dbReference>
<protein>
    <submittedName>
        <fullName evidence="1">Uncharacterized protein</fullName>
    </submittedName>
</protein>
<gene>
    <name evidence="1" type="ORF">BDFB_006719</name>
</gene>
<reference evidence="1 2" key="1">
    <citation type="submission" date="2017-03" db="EMBL/GenBank/DDBJ databases">
        <title>Genome of the blue death feigning beetle - Asbolus verrucosus.</title>
        <authorList>
            <person name="Rider S.D."/>
        </authorList>
    </citation>
    <scope>NUCLEOTIDE SEQUENCE [LARGE SCALE GENOMIC DNA]</scope>
    <source>
        <strain evidence="1">Butters</strain>
        <tissue evidence="1">Head and leg muscle</tissue>
    </source>
</reference>
<comment type="caution">
    <text evidence="1">The sequence shown here is derived from an EMBL/GenBank/DDBJ whole genome shotgun (WGS) entry which is preliminary data.</text>
</comment>
<dbReference type="AlphaFoldDB" id="A0A482V127"/>
<accession>A0A482V127</accession>
<keyword evidence="2" id="KW-1185">Reference proteome</keyword>
<proteinExistence type="predicted"/>
<sequence length="293" mass="32622">MFLQPLKYQQPIQQQQVHQVHQLQPIHHLQPVHQVQQIQQKPHFVPVQIIPKSYFVTQPQPHAMIIIAQPALLPQSLVYGNPTQQLLNYFHNNPQAKYQLLHGNYQQPQQVQPQHVQPQPVQPTATYMHHVMAAPTIGSYILTPAPQLQQITHPITAHQVAAQPQVALAQTNPVQAPATQVTQQPTQLSSIAQLAQLAAQQYVSSQLKTAPAIVTGFENFTPEQQAQIKAQLSSHLGTNFHAVSSPANQYSAKYVADQESNDFVPSPQIKNDPVTTVSSTGDILKTRYLKGKN</sequence>
<organism evidence="1 2">
    <name type="scientific">Asbolus verrucosus</name>
    <name type="common">Desert ironclad beetle</name>
    <dbReference type="NCBI Taxonomy" id="1661398"/>
    <lineage>
        <taxon>Eukaryota</taxon>
        <taxon>Metazoa</taxon>
        <taxon>Ecdysozoa</taxon>
        <taxon>Arthropoda</taxon>
        <taxon>Hexapoda</taxon>
        <taxon>Insecta</taxon>
        <taxon>Pterygota</taxon>
        <taxon>Neoptera</taxon>
        <taxon>Endopterygota</taxon>
        <taxon>Coleoptera</taxon>
        <taxon>Polyphaga</taxon>
        <taxon>Cucujiformia</taxon>
        <taxon>Tenebrionidae</taxon>
        <taxon>Pimeliinae</taxon>
        <taxon>Asbolus</taxon>
    </lineage>
</organism>
<evidence type="ECO:0000313" key="1">
    <source>
        <dbReference type="EMBL" id="RZB38656.1"/>
    </source>
</evidence>
<dbReference type="EMBL" id="QDEB01135073">
    <property type="protein sequence ID" value="RZB38656.1"/>
    <property type="molecule type" value="Genomic_DNA"/>
</dbReference>
<name>A0A482V127_ASBVE</name>